<dbReference type="GO" id="GO:0016887">
    <property type="term" value="F:ATP hydrolysis activity"/>
    <property type="evidence" value="ECO:0007669"/>
    <property type="project" value="InterPro"/>
</dbReference>
<evidence type="ECO:0000313" key="5">
    <source>
        <dbReference type="Proteomes" id="UP000051576"/>
    </source>
</evidence>
<evidence type="ECO:0000313" key="4">
    <source>
        <dbReference type="EMBL" id="KRM89054.1"/>
    </source>
</evidence>
<dbReference type="PATRIC" id="fig|1133569.4.peg.448"/>
<dbReference type="PANTHER" id="PTHR43158">
    <property type="entry name" value="SKFA PEPTIDE EXPORT ATP-BINDING PROTEIN SKFE"/>
    <property type="match status" value="1"/>
</dbReference>
<dbReference type="PANTHER" id="PTHR43158:SF1">
    <property type="entry name" value="ABC TRANSPORTER, ATP-BINDING PROTEIN"/>
    <property type="match status" value="1"/>
</dbReference>
<gene>
    <name evidence="4" type="ORF">FD21_GL000423</name>
</gene>
<proteinExistence type="predicted"/>
<dbReference type="EMBL" id="AYYX01000014">
    <property type="protein sequence ID" value="KRM89054.1"/>
    <property type="molecule type" value="Genomic_DNA"/>
</dbReference>
<dbReference type="PROSITE" id="PS50893">
    <property type="entry name" value="ABC_TRANSPORTER_2"/>
    <property type="match status" value="1"/>
</dbReference>
<dbReference type="Pfam" id="PF00005">
    <property type="entry name" value="ABC_tran"/>
    <property type="match status" value="1"/>
</dbReference>
<dbReference type="AlphaFoldDB" id="A0A0R2CB62"/>
<name>A0A0R2CB62_9LACO</name>
<dbReference type="Gene3D" id="3.40.50.300">
    <property type="entry name" value="P-loop containing nucleotide triphosphate hydrolases"/>
    <property type="match status" value="1"/>
</dbReference>
<keyword evidence="5" id="KW-1185">Reference proteome</keyword>
<protein>
    <submittedName>
        <fullName evidence="4">ABC transporter ATP-binding protein</fullName>
    </submittedName>
</protein>
<dbReference type="RefSeq" id="WP_010579999.1">
    <property type="nucleotide sequence ID" value="NZ_AHYZ01000050.1"/>
</dbReference>
<feature type="domain" description="ABC transporter" evidence="3">
    <location>
        <begin position="6"/>
        <end position="227"/>
    </location>
</feature>
<sequence>MENDGLILKNIFFKRQNKPILTNITVKIPWGRIVALLGENGVGKTTLLRIICDLNKGYHGVVNLNGVVDEKRKQFVSYSDSLEGFSKKSSLMKIIDFYELGYPDFDRQRAEKLLTFMQLDPEQRLGDLSKGSREKFVITLTLARKTKLYLLDEPLSGVDIFSRDKIISSLIKWIGPDAILIIATHHLNELEQIIDDVMILKDRRLLAYRDVEEIRVQEGLSVEEYYRQLYLEDRRQ</sequence>
<dbReference type="InterPro" id="IPR003439">
    <property type="entry name" value="ABC_transporter-like_ATP-bd"/>
</dbReference>
<dbReference type="InterPro" id="IPR027417">
    <property type="entry name" value="P-loop_NTPase"/>
</dbReference>
<keyword evidence="2 4" id="KW-0067">ATP-binding</keyword>
<keyword evidence="1" id="KW-0547">Nucleotide-binding</keyword>
<dbReference type="STRING" id="1133569.FD21_GL000423"/>
<dbReference type="eggNOG" id="COG1131">
    <property type="taxonomic scope" value="Bacteria"/>
</dbReference>
<dbReference type="SUPFAM" id="SSF52540">
    <property type="entry name" value="P-loop containing nucleoside triphosphate hydrolases"/>
    <property type="match status" value="1"/>
</dbReference>
<evidence type="ECO:0000256" key="1">
    <source>
        <dbReference type="ARBA" id="ARBA00022741"/>
    </source>
</evidence>
<dbReference type="InterPro" id="IPR003593">
    <property type="entry name" value="AAA+_ATPase"/>
</dbReference>
<reference evidence="4 5" key="1">
    <citation type="journal article" date="2015" name="Genome Announc.">
        <title>Expanding the biotechnology potential of lactobacilli through comparative genomics of 213 strains and associated genera.</title>
        <authorList>
            <person name="Sun Z."/>
            <person name="Harris H.M."/>
            <person name="McCann A."/>
            <person name="Guo C."/>
            <person name="Argimon S."/>
            <person name="Zhang W."/>
            <person name="Yang X."/>
            <person name="Jeffery I.B."/>
            <person name="Cooney J.C."/>
            <person name="Kagawa T.F."/>
            <person name="Liu W."/>
            <person name="Song Y."/>
            <person name="Salvetti E."/>
            <person name="Wrobel A."/>
            <person name="Rasinkangas P."/>
            <person name="Parkhill J."/>
            <person name="Rea M.C."/>
            <person name="O'Sullivan O."/>
            <person name="Ritari J."/>
            <person name="Douillard F.P."/>
            <person name="Paul Ross R."/>
            <person name="Yang R."/>
            <person name="Briner A.E."/>
            <person name="Felis G.E."/>
            <person name="de Vos W.M."/>
            <person name="Barrangou R."/>
            <person name="Klaenhammer T.R."/>
            <person name="Caufield P.W."/>
            <person name="Cui Y."/>
            <person name="Zhang H."/>
            <person name="O'Toole P.W."/>
        </authorList>
    </citation>
    <scope>NUCLEOTIDE SEQUENCE [LARGE SCALE GENOMIC DNA]</scope>
    <source>
        <strain evidence="4 5">DSM 20605</strain>
    </source>
</reference>
<dbReference type="Proteomes" id="UP000051576">
    <property type="component" value="Unassembled WGS sequence"/>
</dbReference>
<accession>A0A0R2CB62</accession>
<evidence type="ECO:0000256" key="2">
    <source>
        <dbReference type="ARBA" id="ARBA00022840"/>
    </source>
</evidence>
<organism evidence="4 5">
    <name type="scientific">Liquorilactobacillus vini DSM 20605</name>
    <dbReference type="NCBI Taxonomy" id="1133569"/>
    <lineage>
        <taxon>Bacteria</taxon>
        <taxon>Bacillati</taxon>
        <taxon>Bacillota</taxon>
        <taxon>Bacilli</taxon>
        <taxon>Lactobacillales</taxon>
        <taxon>Lactobacillaceae</taxon>
        <taxon>Liquorilactobacillus</taxon>
    </lineage>
</organism>
<dbReference type="OrthoDB" id="9804819at2"/>
<evidence type="ECO:0000259" key="3">
    <source>
        <dbReference type="PROSITE" id="PS50893"/>
    </source>
</evidence>
<dbReference type="GO" id="GO:0005524">
    <property type="term" value="F:ATP binding"/>
    <property type="evidence" value="ECO:0007669"/>
    <property type="project" value="UniProtKB-KW"/>
</dbReference>
<comment type="caution">
    <text evidence="4">The sequence shown here is derived from an EMBL/GenBank/DDBJ whole genome shotgun (WGS) entry which is preliminary data.</text>
</comment>
<dbReference type="SMART" id="SM00382">
    <property type="entry name" value="AAA"/>
    <property type="match status" value="1"/>
</dbReference>